<dbReference type="SMART" id="SM00926">
    <property type="entry name" value="Molybdop_Fe4S4"/>
    <property type="match status" value="1"/>
</dbReference>
<organism evidence="12 13">
    <name type="scientific">Azorhizobium oxalatiphilum</name>
    <dbReference type="NCBI Taxonomy" id="980631"/>
    <lineage>
        <taxon>Bacteria</taxon>
        <taxon>Pseudomonadati</taxon>
        <taxon>Pseudomonadota</taxon>
        <taxon>Alphaproteobacteria</taxon>
        <taxon>Hyphomicrobiales</taxon>
        <taxon>Xanthobacteraceae</taxon>
        <taxon>Azorhizobium</taxon>
    </lineage>
</organism>
<evidence type="ECO:0000256" key="9">
    <source>
        <dbReference type="ARBA" id="ARBA00023014"/>
    </source>
</evidence>
<dbReference type="GO" id="GO:0042128">
    <property type="term" value="P:nitrate assimilation"/>
    <property type="evidence" value="ECO:0007669"/>
    <property type="project" value="UniProtKB-KW"/>
</dbReference>
<dbReference type="Pfam" id="PF00384">
    <property type="entry name" value="Molybdopterin"/>
    <property type="match status" value="1"/>
</dbReference>
<dbReference type="RefSeq" id="WP_188574520.1">
    <property type="nucleotide sequence ID" value="NZ_BMCT01000001.1"/>
</dbReference>
<dbReference type="Gene3D" id="1.10.10.1100">
    <property type="entry name" value="BFD-like [2Fe-2S]-binding domain"/>
    <property type="match status" value="1"/>
</dbReference>
<dbReference type="InterPro" id="IPR009010">
    <property type="entry name" value="Asp_de-COase-like_dom_sf"/>
</dbReference>
<keyword evidence="9" id="KW-0411">Iron-sulfur</keyword>
<dbReference type="Gene3D" id="3.40.228.10">
    <property type="entry name" value="Dimethylsulfoxide Reductase, domain 2"/>
    <property type="match status" value="1"/>
</dbReference>
<dbReference type="InterPro" id="IPR006963">
    <property type="entry name" value="Mopterin_OxRdtase_4Fe-4S_dom"/>
</dbReference>
<evidence type="ECO:0000313" key="13">
    <source>
        <dbReference type="Proteomes" id="UP000606044"/>
    </source>
</evidence>
<comment type="caution">
    <text evidence="12">The sequence shown here is derived from an EMBL/GenBank/DDBJ whole genome shotgun (WGS) entry which is preliminary data.</text>
</comment>
<dbReference type="CDD" id="cd02754">
    <property type="entry name" value="MopB_Nitrate-R-NapA-like"/>
    <property type="match status" value="1"/>
</dbReference>
<evidence type="ECO:0000256" key="2">
    <source>
        <dbReference type="ARBA" id="ARBA00001966"/>
    </source>
</evidence>
<evidence type="ECO:0000256" key="4">
    <source>
        <dbReference type="ARBA" id="ARBA00022485"/>
    </source>
</evidence>
<evidence type="ECO:0000256" key="8">
    <source>
        <dbReference type="ARBA" id="ARBA00023004"/>
    </source>
</evidence>
<dbReference type="PANTHER" id="PTHR43105">
    <property type="entry name" value="RESPIRATORY NITRATE REDUCTASE"/>
    <property type="match status" value="1"/>
</dbReference>
<dbReference type="AlphaFoldDB" id="A0A917BLS2"/>
<dbReference type="GO" id="GO:0046872">
    <property type="term" value="F:metal ion binding"/>
    <property type="evidence" value="ECO:0007669"/>
    <property type="project" value="UniProtKB-KW"/>
</dbReference>
<dbReference type="InterPro" id="IPR027467">
    <property type="entry name" value="MopterinOxRdtase_cofactor_BS"/>
</dbReference>
<feature type="domain" description="4Fe-4S Mo/W bis-MGD-type" evidence="11">
    <location>
        <begin position="8"/>
        <end position="64"/>
    </location>
</feature>
<evidence type="ECO:0000313" key="12">
    <source>
        <dbReference type="EMBL" id="GGF45911.1"/>
    </source>
</evidence>
<dbReference type="Gene3D" id="2.40.40.20">
    <property type="match status" value="1"/>
</dbReference>
<evidence type="ECO:0000256" key="7">
    <source>
        <dbReference type="ARBA" id="ARBA00023002"/>
    </source>
</evidence>
<dbReference type="PANTHER" id="PTHR43105:SF9">
    <property type="entry name" value="NADPH-FE(3+) OXIDOREDUCTASE SUBUNIT ALPHA"/>
    <property type="match status" value="1"/>
</dbReference>
<dbReference type="CDD" id="cd02791">
    <property type="entry name" value="MopB_CT_Nitrate-R-NapA-like"/>
    <property type="match status" value="1"/>
</dbReference>
<dbReference type="Gene3D" id="2.20.25.90">
    <property type="entry name" value="ADC-like domains"/>
    <property type="match status" value="1"/>
</dbReference>
<dbReference type="InterPro" id="IPR006656">
    <property type="entry name" value="Mopterin_OxRdtase"/>
</dbReference>
<evidence type="ECO:0000256" key="3">
    <source>
        <dbReference type="ARBA" id="ARBA00008747"/>
    </source>
</evidence>
<dbReference type="Pfam" id="PF04879">
    <property type="entry name" value="Molybdop_Fe4S4"/>
    <property type="match status" value="1"/>
</dbReference>
<evidence type="ECO:0000256" key="6">
    <source>
        <dbReference type="ARBA" id="ARBA00022723"/>
    </source>
</evidence>
<dbReference type="SUPFAM" id="SSF53706">
    <property type="entry name" value="Formate dehydrogenase/DMSO reductase, domains 1-3"/>
    <property type="match status" value="1"/>
</dbReference>
<keyword evidence="8" id="KW-0408">Iron</keyword>
<dbReference type="Gene3D" id="3.40.50.740">
    <property type="match status" value="1"/>
</dbReference>
<dbReference type="PROSITE" id="PS00551">
    <property type="entry name" value="MOLYBDOPTERIN_PROK_1"/>
    <property type="match status" value="1"/>
</dbReference>
<dbReference type="GO" id="GO:0045333">
    <property type="term" value="P:cellular respiration"/>
    <property type="evidence" value="ECO:0007669"/>
    <property type="project" value="UniProtKB-ARBA"/>
</dbReference>
<dbReference type="InterPro" id="IPR006657">
    <property type="entry name" value="MoPterin_dinucl-bd_dom"/>
</dbReference>
<keyword evidence="7" id="KW-0560">Oxidoreductase</keyword>
<dbReference type="InterPro" id="IPR050123">
    <property type="entry name" value="Prok_molybdopt-oxidoreductase"/>
</dbReference>
<keyword evidence="13" id="KW-1185">Reference proteome</keyword>
<sequence length="903" mass="93903">MNAPLPVPQATSTTCPYCGVGCGVKATPDGQGGAIIEGDAAHPANLGRLCSKGAALGETIGLETRLLHPMVRAGDGDLQRTDWGTALDRVAEGFRRVLEAHGPQAVAFYLSGQLLTEDYYVANKLAKGFLGTANVDTNSRLCMASSVAGHKRAFGSDTVPGAYEDLDQADLIILTGANSAWCHPVLFRRMAAARQARGTKLVVIDPRRTATAEEADLFLPLAQGTDAALFSGLLVHLADAGALDAAFIDRHTEGFGETLAAARAETPDAAATARITGLPEADVARFFALFRNTERTVTCYSQGVNQSVRGTDKVNAILNCHLATGRIGRAGMGPFSLTGQPNAMGGREVGGLANQLAAHMGFAPEDVDRVRRFWDAPHMAGAEGLKAVDMFAAMARGEIRALWVMGTNPAVSLPRADAARRAMAGLDLFVLSENVVGTDTAGCAPHVLLPAVAWGEKDGTVTNSERRISRQRPFLMPAGEAKPDWWALAQVAERLGHGWAFAFETPAAIFREHAALSAFENDGTRDFDLSGLKDVSDAAYAVLAPVQWPVRATPEGPDGTARLFAEGGFFTPSRRARFLAPAPVAPAPVAPGFPLLLNTGRVRDQWHTMTRTGLSPRLGSHIPAPVLMIHPEDAAAAGITGGGLAEIVSAHGRVVLEVRLDAGQKPGTLFAPIHWSGATASDARVGALVHPLTDPVSGQPDLKATPVRLAPVAAETRGFLIARAAFSARAPLSPPPGLHWARARLEGGHGWLLAGDADPAAWGAYAEALAAGAGCAESLVELSDPVGGHYRAAAFTASGALAFALVLAPAGTAPAWDAFARLLAAEQIPEGDRRAILSGRAGGGACGPLVCACFGVPRGAIEGAIKGGCHDTAAIGTALKAGTNCGSCLPELRRMLSETLVPA</sequence>
<dbReference type="GO" id="GO:0016491">
    <property type="term" value="F:oxidoreductase activity"/>
    <property type="evidence" value="ECO:0007669"/>
    <property type="project" value="UniProtKB-KW"/>
</dbReference>
<protein>
    <submittedName>
        <fullName evidence="12">Nitrate reductase</fullName>
    </submittedName>
</protein>
<dbReference type="InterPro" id="IPR041854">
    <property type="entry name" value="BFD-like_2Fe2S-bd_dom_sf"/>
</dbReference>
<dbReference type="Pfam" id="PF01568">
    <property type="entry name" value="Molydop_binding"/>
    <property type="match status" value="1"/>
</dbReference>
<keyword evidence="10" id="KW-0534">Nitrate assimilation</keyword>
<keyword evidence="4" id="KW-0004">4Fe-4S</keyword>
<evidence type="ECO:0000256" key="5">
    <source>
        <dbReference type="ARBA" id="ARBA00022505"/>
    </source>
</evidence>
<evidence type="ECO:0000259" key="11">
    <source>
        <dbReference type="PROSITE" id="PS51669"/>
    </source>
</evidence>
<dbReference type="Proteomes" id="UP000606044">
    <property type="component" value="Unassembled WGS sequence"/>
</dbReference>
<dbReference type="GO" id="GO:0043546">
    <property type="term" value="F:molybdopterin cofactor binding"/>
    <property type="evidence" value="ECO:0007669"/>
    <property type="project" value="InterPro"/>
</dbReference>
<dbReference type="GO" id="GO:0051539">
    <property type="term" value="F:4 iron, 4 sulfur cluster binding"/>
    <property type="evidence" value="ECO:0007669"/>
    <property type="project" value="UniProtKB-KW"/>
</dbReference>
<name>A0A917BLS2_9HYPH</name>
<dbReference type="GO" id="GO:0016020">
    <property type="term" value="C:membrane"/>
    <property type="evidence" value="ECO:0007669"/>
    <property type="project" value="TreeGrafter"/>
</dbReference>
<keyword evidence="5" id="KW-0500">Molybdenum</keyword>
<dbReference type="EMBL" id="BMCT01000001">
    <property type="protein sequence ID" value="GGF45911.1"/>
    <property type="molecule type" value="Genomic_DNA"/>
</dbReference>
<evidence type="ECO:0000256" key="1">
    <source>
        <dbReference type="ARBA" id="ARBA00001942"/>
    </source>
</evidence>
<evidence type="ECO:0000256" key="10">
    <source>
        <dbReference type="ARBA" id="ARBA00023063"/>
    </source>
</evidence>
<dbReference type="SUPFAM" id="SSF50692">
    <property type="entry name" value="ADC-like"/>
    <property type="match status" value="1"/>
</dbReference>
<dbReference type="GO" id="GO:1990204">
    <property type="term" value="C:oxidoreductase complex"/>
    <property type="evidence" value="ECO:0007669"/>
    <property type="project" value="UniProtKB-ARBA"/>
</dbReference>
<reference evidence="12" key="1">
    <citation type="journal article" date="2014" name="Int. J. Syst. Evol. Microbiol.">
        <title>Complete genome sequence of Corynebacterium casei LMG S-19264T (=DSM 44701T), isolated from a smear-ripened cheese.</title>
        <authorList>
            <consortium name="US DOE Joint Genome Institute (JGI-PGF)"/>
            <person name="Walter F."/>
            <person name="Albersmeier A."/>
            <person name="Kalinowski J."/>
            <person name="Ruckert C."/>
        </authorList>
    </citation>
    <scope>NUCLEOTIDE SEQUENCE</scope>
    <source>
        <strain evidence="12">CCM 7897</strain>
    </source>
</reference>
<gene>
    <name evidence="12" type="primary">nasA</name>
    <name evidence="12" type="ORF">GCM10007301_01750</name>
</gene>
<reference evidence="12" key="2">
    <citation type="submission" date="2020-09" db="EMBL/GenBank/DDBJ databases">
        <authorList>
            <person name="Sun Q."/>
            <person name="Sedlacek I."/>
        </authorList>
    </citation>
    <scope>NUCLEOTIDE SEQUENCE</scope>
    <source>
        <strain evidence="12">CCM 7897</strain>
    </source>
</reference>
<dbReference type="PROSITE" id="PS51669">
    <property type="entry name" value="4FE4S_MOW_BIS_MGD"/>
    <property type="match status" value="1"/>
</dbReference>
<accession>A0A917BLS2</accession>
<comment type="similarity">
    <text evidence="3">Belongs to the prokaryotic molybdopterin-containing oxidoreductase family. NasA/NapA/NarB subfamily.</text>
</comment>
<dbReference type="InterPro" id="IPR041957">
    <property type="entry name" value="CT_Nitrate-R-NapA-like"/>
</dbReference>
<keyword evidence="6" id="KW-0479">Metal-binding</keyword>
<comment type="cofactor">
    <cofactor evidence="2">
        <name>[4Fe-4S] cluster</name>
        <dbReference type="ChEBI" id="CHEBI:49883"/>
    </cofactor>
</comment>
<dbReference type="InterPro" id="IPR007419">
    <property type="entry name" value="BFD-like_2Fe2S-bd_dom"/>
</dbReference>
<proteinExistence type="inferred from homology"/>
<comment type="cofactor">
    <cofactor evidence="1">
        <name>Mo-bis(molybdopterin guanine dinucleotide)</name>
        <dbReference type="ChEBI" id="CHEBI:60539"/>
    </cofactor>
</comment>
<dbReference type="Pfam" id="PF04324">
    <property type="entry name" value="Fer2_BFD"/>
    <property type="match status" value="1"/>
</dbReference>